<dbReference type="EMBL" id="JAAHFQ010000046">
    <property type="protein sequence ID" value="NER26731.1"/>
    <property type="molecule type" value="Genomic_DNA"/>
</dbReference>
<protein>
    <submittedName>
        <fullName evidence="2">FkbM family methyltransferase</fullName>
    </submittedName>
</protein>
<dbReference type="InterPro" id="IPR029063">
    <property type="entry name" value="SAM-dependent_MTases_sf"/>
</dbReference>
<dbReference type="PANTHER" id="PTHR34203">
    <property type="entry name" value="METHYLTRANSFERASE, FKBM FAMILY PROTEIN"/>
    <property type="match status" value="1"/>
</dbReference>
<dbReference type="InterPro" id="IPR052514">
    <property type="entry name" value="SAM-dependent_MTase"/>
</dbReference>
<evidence type="ECO:0000259" key="1">
    <source>
        <dbReference type="Pfam" id="PF05050"/>
    </source>
</evidence>
<dbReference type="Gene3D" id="3.40.50.150">
    <property type="entry name" value="Vaccinia Virus protein VP39"/>
    <property type="match status" value="1"/>
</dbReference>
<dbReference type="AlphaFoldDB" id="A0A6B3NAR3"/>
<dbReference type="NCBIfam" id="TIGR01444">
    <property type="entry name" value="fkbM_fam"/>
    <property type="match status" value="1"/>
</dbReference>
<keyword evidence="2" id="KW-0808">Transferase</keyword>
<dbReference type="SUPFAM" id="SSF53335">
    <property type="entry name" value="S-adenosyl-L-methionine-dependent methyltransferases"/>
    <property type="match status" value="1"/>
</dbReference>
<gene>
    <name evidence="2" type="ORF">F6J89_03655</name>
</gene>
<proteinExistence type="predicted"/>
<dbReference type="Pfam" id="PF05050">
    <property type="entry name" value="Methyltransf_21"/>
    <property type="match status" value="1"/>
</dbReference>
<dbReference type="GO" id="GO:0032259">
    <property type="term" value="P:methylation"/>
    <property type="evidence" value="ECO:0007669"/>
    <property type="project" value="UniProtKB-KW"/>
</dbReference>
<name>A0A6B3NAR3_9CYAN</name>
<dbReference type="GO" id="GO:0008168">
    <property type="term" value="F:methyltransferase activity"/>
    <property type="evidence" value="ECO:0007669"/>
    <property type="project" value="UniProtKB-KW"/>
</dbReference>
<keyword evidence="2" id="KW-0489">Methyltransferase</keyword>
<reference evidence="2" key="1">
    <citation type="submission" date="2019-11" db="EMBL/GenBank/DDBJ databases">
        <title>Genomic insights into an expanded diversity of filamentous marine cyanobacteria reveals the extraordinary biosynthetic potential of Moorea and Okeania.</title>
        <authorList>
            <person name="Ferreira Leao T."/>
            <person name="Wang M."/>
            <person name="Moss N."/>
            <person name="Da Silva R."/>
            <person name="Sanders J."/>
            <person name="Nurk S."/>
            <person name="Gurevich A."/>
            <person name="Humphrey G."/>
            <person name="Reher R."/>
            <person name="Zhu Q."/>
            <person name="Belda-Ferre P."/>
            <person name="Glukhov E."/>
            <person name="Rex R."/>
            <person name="Dorrestein P.C."/>
            <person name="Knight R."/>
            <person name="Pevzner P."/>
            <person name="Gerwick W.H."/>
            <person name="Gerwick L."/>
        </authorList>
    </citation>
    <scope>NUCLEOTIDE SEQUENCE</scope>
    <source>
        <strain evidence="2">SIO1C4</strain>
    </source>
</reference>
<sequence length="255" mass="29043">MKTKEFLLNLCPEQLIVPLRFHYWQLRGKLESEIQLLKELVGKGQRAIDIGANLGVYTYALSQLCEVVEAFEPQPRCAETLLAYSQHSSNKINVHNVALSESQGLLTLHVPIIKGKPISGLASFRKLDCAQKSITVPVCRLDDYNFENISFIKIDVEGHESKVIKGGRNTILREKPILLVEIEQRHLGSKPMAALFEEITELGYEGKFLYKGQLIPLSEFSYEKYQKPFLVGVYHKLFVKNIDKNYANNFIFSPI</sequence>
<dbReference type="PANTHER" id="PTHR34203:SF15">
    <property type="entry name" value="SLL1173 PROTEIN"/>
    <property type="match status" value="1"/>
</dbReference>
<comment type="caution">
    <text evidence="2">The sequence shown here is derived from an EMBL/GenBank/DDBJ whole genome shotgun (WGS) entry which is preliminary data.</text>
</comment>
<evidence type="ECO:0000313" key="2">
    <source>
        <dbReference type="EMBL" id="NER26731.1"/>
    </source>
</evidence>
<dbReference type="InterPro" id="IPR006342">
    <property type="entry name" value="FkbM_mtfrase"/>
</dbReference>
<organism evidence="2">
    <name type="scientific">Symploca sp. SIO1C4</name>
    <dbReference type="NCBI Taxonomy" id="2607765"/>
    <lineage>
        <taxon>Bacteria</taxon>
        <taxon>Bacillati</taxon>
        <taxon>Cyanobacteriota</taxon>
        <taxon>Cyanophyceae</taxon>
        <taxon>Coleofasciculales</taxon>
        <taxon>Coleofasciculaceae</taxon>
        <taxon>Symploca</taxon>
    </lineage>
</organism>
<feature type="domain" description="Methyltransferase FkbM" evidence="1">
    <location>
        <begin position="49"/>
        <end position="204"/>
    </location>
</feature>
<accession>A0A6B3NAR3</accession>